<dbReference type="Pfam" id="PF10262">
    <property type="entry name" value="Rdx"/>
    <property type="match status" value="1"/>
</dbReference>
<protein>
    <submittedName>
        <fullName evidence="2">Uncharacterized protein</fullName>
    </submittedName>
</protein>
<dbReference type="Proteomes" id="UP000308349">
    <property type="component" value="Unassembled WGS sequence"/>
</dbReference>
<reference evidence="2 3" key="1">
    <citation type="submission" date="2019-05" db="EMBL/GenBank/DDBJ databases">
        <title>Genomes sequences of two Nocardia cyriacigeorgica environmental isolates, type strains Nocardia asteroides ATCC 19247 and Nocardia cyriacigeorgica DSM 44484.</title>
        <authorList>
            <person name="Vautrin F."/>
            <person name="Bergeron E."/>
            <person name="Dubost A."/>
            <person name="Abrouk D."/>
            <person name="Rodriguez Nava V."/>
            <person name="Pujic P."/>
        </authorList>
    </citation>
    <scope>NUCLEOTIDE SEQUENCE [LARGE SCALE GENOMIC DNA]</scope>
    <source>
        <strain evidence="2 3">EML 1456</strain>
    </source>
</reference>
<sequence length="71" mass="7997">MKQQDQRSITINFDGEQIKYTGDVELKKTAIGTFYVTMDGEVVWSQHVRNGVTEAVTFDLKGFPLDGVDEV</sequence>
<evidence type="ECO:0000313" key="2">
    <source>
        <dbReference type="EMBL" id="TLG00306.1"/>
    </source>
</evidence>
<name>A0A5R8P8K2_9NOCA</name>
<comment type="caution">
    <text evidence="2">The sequence shown here is derived from an EMBL/GenBank/DDBJ whole genome shotgun (WGS) entry which is preliminary data.</text>
</comment>
<proteinExistence type="predicted"/>
<organism evidence="2 3">
    <name type="scientific">Nocardia cyriacigeorgica</name>
    <dbReference type="NCBI Taxonomy" id="135487"/>
    <lineage>
        <taxon>Bacteria</taxon>
        <taxon>Bacillati</taxon>
        <taxon>Actinomycetota</taxon>
        <taxon>Actinomycetes</taxon>
        <taxon>Mycobacteriales</taxon>
        <taxon>Nocardiaceae</taxon>
        <taxon>Nocardia</taxon>
    </lineage>
</organism>
<dbReference type="RefSeq" id="WP_138458117.1">
    <property type="nucleotide sequence ID" value="NZ_VBUU01000031.1"/>
</dbReference>
<evidence type="ECO:0000256" key="1">
    <source>
        <dbReference type="ARBA" id="ARBA00023284"/>
    </source>
</evidence>
<dbReference type="AlphaFoldDB" id="A0A5R8P8K2"/>
<dbReference type="OrthoDB" id="179386at2"/>
<gene>
    <name evidence="2" type="ORF">FEK35_23975</name>
</gene>
<evidence type="ECO:0000313" key="3">
    <source>
        <dbReference type="Proteomes" id="UP000308349"/>
    </source>
</evidence>
<accession>A0A5R8P8K2</accession>
<dbReference type="InterPro" id="IPR011893">
    <property type="entry name" value="Selenoprotein_Rdx-typ"/>
</dbReference>
<keyword evidence="1" id="KW-0676">Redox-active center</keyword>
<dbReference type="EMBL" id="VBUU01000031">
    <property type="protein sequence ID" value="TLG00306.1"/>
    <property type="molecule type" value="Genomic_DNA"/>
</dbReference>